<dbReference type="Proteomes" id="UP000887013">
    <property type="component" value="Unassembled WGS sequence"/>
</dbReference>
<proteinExistence type="predicted"/>
<reference evidence="1" key="1">
    <citation type="submission" date="2020-08" db="EMBL/GenBank/DDBJ databases">
        <title>Multicomponent nature underlies the extraordinary mechanical properties of spider dragline silk.</title>
        <authorList>
            <person name="Kono N."/>
            <person name="Nakamura H."/>
            <person name="Mori M."/>
            <person name="Yoshida Y."/>
            <person name="Ohtoshi R."/>
            <person name="Malay A.D."/>
            <person name="Moran D.A.P."/>
            <person name="Tomita M."/>
            <person name="Numata K."/>
            <person name="Arakawa K."/>
        </authorList>
    </citation>
    <scope>NUCLEOTIDE SEQUENCE</scope>
</reference>
<comment type="caution">
    <text evidence="1">The sequence shown here is derived from an EMBL/GenBank/DDBJ whole genome shotgun (WGS) entry which is preliminary data.</text>
</comment>
<name>A0A8X6NYV8_NEPPI</name>
<organism evidence="1 2">
    <name type="scientific">Nephila pilipes</name>
    <name type="common">Giant wood spider</name>
    <name type="synonym">Nephila maculata</name>
    <dbReference type="NCBI Taxonomy" id="299642"/>
    <lineage>
        <taxon>Eukaryota</taxon>
        <taxon>Metazoa</taxon>
        <taxon>Ecdysozoa</taxon>
        <taxon>Arthropoda</taxon>
        <taxon>Chelicerata</taxon>
        <taxon>Arachnida</taxon>
        <taxon>Araneae</taxon>
        <taxon>Araneomorphae</taxon>
        <taxon>Entelegynae</taxon>
        <taxon>Araneoidea</taxon>
        <taxon>Nephilidae</taxon>
        <taxon>Nephila</taxon>
    </lineage>
</organism>
<dbReference type="EMBL" id="BMAW01110294">
    <property type="protein sequence ID" value="GFT42488.1"/>
    <property type="molecule type" value="Genomic_DNA"/>
</dbReference>
<keyword evidence="2" id="KW-1185">Reference proteome</keyword>
<sequence length="155" mass="18027">MDRERILLERFATDVVLFILSELSIESGLNTGLSPAVQAFIKHFLNYNCGFLEQAYNIYFEMDFITEEEHRTVCDAYIDKLLRSDILENTVPSSLVPFTFLALLGALSYQKGTEKALFDSIEYMVRYLEILKSRGHTDENYLRDVQIFCEHFLES</sequence>
<gene>
    <name evidence="1" type="ORF">NPIL_2751</name>
</gene>
<evidence type="ECO:0000313" key="1">
    <source>
        <dbReference type="EMBL" id="GFT42488.1"/>
    </source>
</evidence>
<accession>A0A8X6NYV8</accession>
<dbReference type="AlphaFoldDB" id="A0A8X6NYV8"/>
<evidence type="ECO:0000313" key="2">
    <source>
        <dbReference type="Proteomes" id="UP000887013"/>
    </source>
</evidence>
<protein>
    <submittedName>
        <fullName evidence="1">Uncharacterized protein</fullName>
    </submittedName>
</protein>